<feature type="transmembrane region" description="Helical" evidence="2">
    <location>
        <begin position="106"/>
        <end position="130"/>
    </location>
</feature>
<dbReference type="RefSeq" id="WP_053545561.1">
    <property type="nucleotide sequence ID" value="NZ_CP009220.1"/>
</dbReference>
<feature type="region of interest" description="Disordered" evidence="1">
    <location>
        <begin position="1"/>
        <end position="46"/>
    </location>
</feature>
<feature type="compositionally biased region" description="Low complexity" evidence="1">
    <location>
        <begin position="35"/>
        <end position="46"/>
    </location>
</feature>
<evidence type="ECO:0000313" key="4">
    <source>
        <dbReference type="EMBL" id="ALC06646.1"/>
    </source>
</evidence>
<protein>
    <recommendedName>
        <fullName evidence="3">DUF7847 domain-containing protein</fullName>
    </recommendedName>
</protein>
<keyword evidence="2" id="KW-1133">Transmembrane helix</keyword>
<dbReference type="EMBL" id="CP009220">
    <property type="protein sequence ID" value="ALC06646.1"/>
    <property type="molecule type" value="Genomic_DNA"/>
</dbReference>
<sequence>MTYPYGSNNPDDNPQQWNSHPEQPYSQPFDSGTSYPYERGYQQPYGQPYGQPFGQPYGGTAAPIPPEVPQPSINEAQWRPFDIGVVFGQAWKGFAASWQAWVLSMLIYMAIFIVAASAWFIPFIGIIAAAETSSSGAAGPSAAAVGAFGIISVIGIVACIALTFVWTINCYRNAFKVVRGETITIGSFFRTRGIGKPIVVYLLTSIVTGIGMLLFVLPGIAAMVILIFALPAAFQLRDATIGDCFSGSWRAVQANIGQVILMILITMALSFVGSALVVGMLVTTPLMYLICAYAFQTTVGGPIMHRN</sequence>
<gene>
    <name evidence="4" type="ORF">CDES_11400</name>
</gene>
<feature type="transmembrane region" description="Helical" evidence="2">
    <location>
        <begin position="256"/>
        <end position="279"/>
    </location>
</feature>
<keyword evidence="2" id="KW-0812">Transmembrane</keyword>
<reference evidence="4 5" key="1">
    <citation type="submission" date="2014-08" db="EMBL/GenBank/DDBJ databases">
        <title>Complete genome sequence of Corynebacterium deserti GIMN1.010 (=DSM 45689), isolated from desert sand in western China.</title>
        <authorList>
            <person name="Ruckert C."/>
            <person name="Albersmeier A."/>
            <person name="Kalinowski J."/>
        </authorList>
    </citation>
    <scope>NUCLEOTIDE SEQUENCE [LARGE SCALE GENOMIC DNA]</scope>
    <source>
        <strain evidence="4 5">GIMN1.010</strain>
    </source>
</reference>
<dbReference type="STRING" id="931089.CDES_11400"/>
<feature type="compositionally biased region" description="Polar residues" evidence="1">
    <location>
        <begin position="1"/>
        <end position="34"/>
    </location>
</feature>
<proteinExistence type="predicted"/>
<evidence type="ECO:0000313" key="5">
    <source>
        <dbReference type="Proteomes" id="UP000068067"/>
    </source>
</evidence>
<dbReference type="Proteomes" id="UP000068067">
    <property type="component" value="Chromosome"/>
</dbReference>
<name>A0A0M4CJR4_9CORY</name>
<evidence type="ECO:0000259" key="3">
    <source>
        <dbReference type="Pfam" id="PF25231"/>
    </source>
</evidence>
<feature type="transmembrane region" description="Helical" evidence="2">
    <location>
        <begin position="198"/>
        <end position="230"/>
    </location>
</feature>
<dbReference type="OrthoDB" id="4405826at2"/>
<dbReference type="KEGG" id="cdx:CDES_11400"/>
<organism evidence="4 5">
    <name type="scientific">Corynebacterium deserti GIMN1.010</name>
    <dbReference type="NCBI Taxonomy" id="931089"/>
    <lineage>
        <taxon>Bacteria</taxon>
        <taxon>Bacillati</taxon>
        <taxon>Actinomycetota</taxon>
        <taxon>Actinomycetes</taxon>
        <taxon>Mycobacteriales</taxon>
        <taxon>Corynebacteriaceae</taxon>
        <taxon>Corynebacterium</taxon>
    </lineage>
</organism>
<dbReference type="InterPro" id="IPR057169">
    <property type="entry name" value="DUF7847"/>
</dbReference>
<keyword evidence="2" id="KW-0472">Membrane</keyword>
<accession>A0A0M4CJR4</accession>
<evidence type="ECO:0000256" key="1">
    <source>
        <dbReference type="SAM" id="MobiDB-lite"/>
    </source>
</evidence>
<keyword evidence="5" id="KW-1185">Reference proteome</keyword>
<dbReference type="AlphaFoldDB" id="A0A0M4CJR4"/>
<feature type="transmembrane region" description="Helical" evidence="2">
    <location>
        <begin position="142"/>
        <end position="166"/>
    </location>
</feature>
<dbReference type="PATRIC" id="fig|931089.4.peg.2306"/>
<feature type="domain" description="DUF7847" evidence="3">
    <location>
        <begin position="174"/>
        <end position="284"/>
    </location>
</feature>
<feature type="transmembrane region" description="Helical" evidence="2">
    <location>
        <begin position="286"/>
        <end position="304"/>
    </location>
</feature>
<dbReference type="Pfam" id="PF25231">
    <property type="entry name" value="DUF7847"/>
    <property type="match status" value="1"/>
</dbReference>
<evidence type="ECO:0000256" key="2">
    <source>
        <dbReference type="SAM" id="Phobius"/>
    </source>
</evidence>